<dbReference type="EMBL" id="CAJVPY010014642">
    <property type="protein sequence ID" value="CAG8747572.1"/>
    <property type="molecule type" value="Genomic_DNA"/>
</dbReference>
<evidence type="ECO:0000313" key="2">
    <source>
        <dbReference type="Proteomes" id="UP000789405"/>
    </source>
</evidence>
<organism evidence="1 2">
    <name type="scientific">Dentiscutata erythropus</name>
    <dbReference type="NCBI Taxonomy" id="1348616"/>
    <lineage>
        <taxon>Eukaryota</taxon>
        <taxon>Fungi</taxon>
        <taxon>Fungi incertae sedis</taxon>
        <taxon>Mucoromycota</taxon>
        <taxon>Glomeromycotina</taxon>
        <taxon>Glomeromycetes</taxon>
        <taxon>Diversisporales</taxon>
        <taxon>Gigasporaceae</taxon>
        <taxon>Dentiscutata</taxon>
    </lineage>
</organism>
<reference evidence="1" key="1">
    <citation type="submission" date="2021-06" db="EMBL/GenBank/DDBJ databases">
        <authorList>
            <person name="Kallberg Y."/>
            <person name="Tangrot J."/>
            <person name="Rosling A."/>
        </authorList>
    </citation>
    <scope>NUCLEOTIDE SEQUENCE</scope>
    <source>
        <strain evidence="1">MA453B</strain>
    </source>
</reference>
<comment type="caution">
    <text evidence="1">The sequence shown here is derived from an EMBL/GenBank/DDBJ whole genome shotgun (WGS) entry which is preliminary data.</text>
</comment>
<feature type="non-terminal residue" evidence="1">
    <location>
        <position position="46"/>
    </location>
</feature>
<evidence type="ECO:0000313" key="1">
    <source>
        <dbReference type="EMBL" id="CAG8747572.1"/>
    </source>
</evidence>
<proteinExistence type="predicted"/>
<dbReference type="AlphaFoldDB" id="A0A9N9IUS3"/>
<keyword evidence="2" id="KW-1185">Reference proteome</keyword>
<gene>
    <name evidence="1" type="ORF">DERYTH_LOCUS16571</name>
</gene>
<name>A0A9N9IUS3_9GLOM</name>
<dbReference type="Proteomes" id="UP000789405">
    <property type="component" value="Unassembled WGS sequence"/>
</dbReference>
<protein>
    <submittedName>
        <fullName evidence="1">23404_t:CDS:1</fullName>
    </submittedName>
</protein>
<sequence>MPEETEKTTLEEQISNTQLIIEDPVAINQMTPNLLVSQSCHESNIS</sequence>
<accession>A0A9N9IUS3</accession>